<evidence type="ECO:0000313" key="2">
    <source>
        <dbReference type="EMBL" id="KAF0537722.1"/>
    </source>
</evidence>
<comment type="caution">
    <text evidence="2">The sequence shown here is derived from an EMBL/GenBank/DDBJ whole genome shotgun (WGS) entry which is preliminary data.</text>
</comment>
<keyword evidence="3" id="KW-1185">Reference proteome</keyword>
<feature type="region of interest" description="Disordered" evidence="1">
    <location>
        <begin position="224"/>
        <end position="244"/>
    </location>
</feature>
<evidence type="ECO:0000313" key="3">
    <source>
        <dbReference type="Proteomes" id="UP000439903"/>
    </source>
</evidence>
<sequence length="275" mass="32560">MDNPYSASWYGKSNNKFEIIKKRRIQSFRPKTRSYQERIKEDLNRRKKKEGIKNKENNYERLLQEVLSICNSLTIEMDQRKRENIGVNTALEQEDLVANTIKDSSEIILELEENEPNDMVNNKGKMIAEVNNITYKFKQEKEKNTILMEPKKTIEEVLLEEISAKCDALVQKLAPKKQEPIQEFRSKIDVKKNKDEEVEFKIELLLTHLKLTELNYAGDEIVEEEEQRTLDKDESKNNREKNNEIEFDKNKHKICIKISRSFEADNLEEPHNLEL</sequence>
<gene>
    <name evidence="2" type="ORF">F8M41_008188</name>
</gene>
<proteinExistence type="predicted"/>
<dbReference type="AlphaFoldDB" id="A0A8H4EQU9"/>
<reference evidence="2 3" key="1">
    <citation type="journal article" date="2019" name="Environ. Microbiol.">
        <title>At the nexus of three kingdoms: the genome of the mycorrhizal fungus Gigaspora margarita provides insights into plant, endobacterial and fungal interactions.</title>
        <authorList>
            <person name="Venice F."/>
            <person name="Ghignone S."/>
            <person name="Salvioli di Fossalunga A."/>
            <person name="Amselem J."/>
            <person name="Novero M."/>
            <person name="Xianan X."/>
            <person name="Sedzielewska Toro K."/>
            <person name="Morin E."/>
            <person name="Lipzen A."/>
            <person name="Grigoriev I.V."/>
            <person name="Henrissat B."/>
            <person name="Martin F.M."/>
            <person name="Bonfante P."/>
        </authorList>
    </citation>
    <scope>NUCLEOTIDE SEQUENCE [LARGE SCALE GENOMIC DNA]</scope>
    <source>
        <strain evidence="2 3">BEG34</strain>
    </source>
</reference>
<feature type="compositionally biased region" description="Basic and acidic residues" evidence="1">
    <location>
        <begin position="227"/>
        <end position="244"/>
    </location>
</feature>
<accession>A0A8H4EQU9</accession>
<name>A0A8H4EQU9_GIGMA</name>
<dbReference type="EMBL" id="WTPW01000186">
    <property type="protein sequence ID" value="KAF0537722.1"/>
    <property type="molecule type" value="Genomic_DNA"/>
</dbReference>
<dbReference type="Proteomes" id="UP000439903">
    <property type="component" value="Unassembled WGS sequence"/>
</dbReference>
<organism evidence="2 3">
    <name type="scientific">Gigaspora margarita</name>
    <dbReference type="NCBI Taxonomy" id="4874"/>
    <lineage>
        <taxon>Eukaryota</taxon>
        <taxon>Fungi</taxon>
        <taxon>Fungi incertae sedis</taxon>
        <taxon>Mucoromycota</taxon>
        <taxon>Glomeromycotina</taxon>
        <taxon>Glomeromycetes</taxon>
        <taxon>Diversisporales</taxon>
        <taxon>Gigasporaceae</taxon>
        <taxon>Gigaspora</taxon>
    </lineage>
</organism>
<evidence type="ECO:0000256" key="1">
    <source>
        <dbReference type="SAM" id="MobiDB-lite"/>
    </source>
</evidence>
<protein>
    <submittedName>
        <fullName evidence="2">Uncharacterized protein</fullName>
    </submittedName>
</protein>